<dbReference type="Pfam" id="PF09423">
    <property type="entry name" value="PhoD"/>
    <property type="match status" value="1"/>
</dbReference>
<dbReference type="PANTHER" id="PTHR43606:SF7">
    <property type="entry name" value="PHOSPHATASE, PUTATIVE (AFU_ORTHOLOGUE AFUA_6G08710)-RELATED"/>
    <property type="match status" value="1"/>
</dbReference>
<dbReference type="CDD" id="cd07389">
    <property type="entry name" value="MPP_PhoD"/>
    <property type="match status" value="1"/>
</dbReference>
<dbReference type="PANTHER" id="PTHR43606">
    <property type="entry name" value="PHOSPHATASE, PUTATIVE (AFU_ORTHOLOGUE AFUA_6G08710)-RELATED"/>
    <property type="match status" value="1"/>
</dbReference>
<dbReference type="Gene3D" id="3.60.21.70">
    <property type="entry name" value="PhoD-like phosphatase"/>
    <property type="match status" value="1"/>
</dbReference>
<dbReference type="EMBL" id="QICN01000013">
    <property type="protein sequence ID" value="PXV64272.1"/>
    <property type="molecule type" value="Genomic_DNA"/>
</dbReference>
<dbReference type="RefSeq" id="WP_170124111.1">
    <property type="nucleotide sequence ID" value="NZ_CAWNXA010000013.1"/>
</dbReference>
<dbReference type="AlphaFoldDB" id="A0A318E633"/>
<keyword evidence="4" id="KW-1185">Reference proteome</keyword>
<evidence type="ECO:0000313" key="3">
    <source>
        <dbReference type="EMBL" id="PXV64272.1"/>
    </source>
</evidence>
<dbReference type="InterPro" id="IPR029052">
    <property type="entry name" value="Metallo-depent_PP-like"/>
</dbReference>
<sequence length="352" mass="39059">MIWTCRNDRQHPFICAWDDHESANDAWREGSETHDPALHGSWSDRVNAATQAYHEWLPIRTPDAADLRRIWRHFAFGDLAELFMLETRLFGRDPPARTLLNLGQTEDTARTMLGFEQEQWLAARLAGNPARWRVYGNQTMFAQLHVLNTLGLISGGIPGNPDQWDGYAANRNRIFDQWAANGLRNNIVLSGDIHSSWAAELTRFPGNPATYSPLNGRGSVGAEFVCSAVTSGTAPELDPIADVVRLLNTHIKYVELRSHGYVLLDLTPQRAQGEFWLVDTVDTPVFSERFGAAFATPDANDQGGSHNPLRAVAQASEPRADAPLLAPDVAGDLARLPRPQVDTPERSRAPVQ</sequence>
<dbReference type="SUPFAM" id="SSF56300">
    <property type="entry name" value="Metallo-dependent phosphatases"/>
    <property type="match status" value="1"/>
</dbReference>
<protein>
    <submittedName>
        <fullName evidence="3">PhoD-like phosphatase</fullName>
    </submittedName>
</protein>
<evidence type="ECO:0000256" key="1">
    <source>
        <dbReference type="SAM" id="MobiDB-lite"/>
    </source>
</evidence>
<feature type="region of interest" description="Disordered" evidence="1">
    <location>
        <begin position="296"/>
        <end position="352"/>
    </location>
</feature>
<dbReference type="InterPro" id="IPR052900">
    <property type="entry name" value="Phospholipid_Metab_Enz"/>
</dbReference>
<dbReference type="InterPro" id="IPR018946">
    <property type="entry name" value="PhoD-like_MPP"/>
</dbReference>
<name>A0A318E633_9GAMM</name>
<comment type="caution">
    <text evidence="3">The sequence shown here is derived from an EMBL/GenBank/DDBJ whole genome shotgun (WGS) entry which is preliminary data.</text>
</comment>
<dbReference type="InterPro" id="IPR038607">
    <property type="entry name" value="PhoD-like_sf"/>
</dbReference>
<evidence type="ECO:0000313" key="4">
    <source>
        <dbReference type="Proteomes" id="UP000248330"/>
    </source>
</evidence>
<reference evidence="3 4" key="1">
    <citation type="submission" date="2018-04" db="EMBL/GenBank/DDBJ databases">
        <title>Genomic Encyclopedia of Type Strains, Phase IV (KMG-IV): sequencing the most valuable type-strain genomes for metagenomic binning, comparative biology and taxonomic classification.</title>
        <authorList>
            <person name="Goeker M."/>
        </authorList>
    </citation>
    <scope>NUCLEOTIDE SEQUENCE [LARGE SCALE GENOMIC DNA]</scope>
    <source>
        <strain evidence="3 4">DSM 104150</strain>
    </source>
</reference>
<feature type="domain" description="PhoD-like phosphatase metallophosphatase" evidence="2">
    <location>
        <begin position="9"/>
        <end position="275"/>
    </location>
</feature>
<gene>
    <name evidence="3" type="ORF">C8D93_11366</name>
</gene>
<feature type="compositionally biased region" description="Basic and acidic residues" evidence="1">
    <location>
        <begin position="343"/>
        <end position="352"/>
    </location>
</feature>
<proteinExistence type="predicted"/>
<organism evidence="3 4">
    <name type="scientific">Sinimarinibacterium flocculans</name>
    <dbReference type="NCBI Taxonomy" id="985250"/>
    <lineage>
        <taxon>Bacteria</taxon>
        <taxon>Pseudomonadati</taxon>
        <taxon>Pseudomonadota</taxon>
        <taxon>Gammaproteobacteria</taxon>
        <taxon>Nevskiales</taxon>
        <taxon>Nevskiaceae</taxon>
        <taxon>Sinimarinibacterium</taxon>
    </lineage>
</organism>
<accession>A0A318E633</accession>
<evidence type="ECO:0000259" key="2">
    <source>
        <dbReference type="Pfam" id="PF09423"/>
    </source>
</evidence>
<dbReference type="Proteomes" id="UP000248330">
    <property type="component" value="Unassembled WGS sequence"/>
</dbReference>